<evidence type="ECO:0000256" key="9">
    <source>
        <dbReference type="ARBA" id="ARBA00022968"/>
    </source>
</evidence>
<dbReference type="GO" id="GO:0004177">
    <property type="term" value="F:aminopeptidase activity"/>
    <property type="evidence" value="ECO:0007669"/>
    <property type="project" value="UniProtKB-KW"/>
</dbReference>
<dbReference type="GO" id="GO:0005774">
    <property type="term" value="C:vacuolar membrane"/>
    <property type="evidence" value="ECO:0007669"/>
    <property type="project" value="UniProtKB-SubCell"/>
</dbReference>
<accession>A0AAD9D0P4</accession>
<evidence type="ECO:0000256" key="11">
    <source>
        <dbReference type="ARBA" id="ARBA00023136"/>
    </source>
</evidence>
<comment type="subcellular location">
    <subcellularLocation>
        <location evidence="1">Vacuole membrane</location>
        <topology evidence="1">Single-pass type II membrane protein</topology>
    </subcellularLocation>
</comment>
<dbReference type="AlphaFoldDB" id="A0AAD9D0P4"/>
<comment type="similarity">
    <text evidence="2">Belongs to the peptidase S9B family.</text>
</comment>
<dbReference type="SUPFAM" id="SSF53474">
    <property type="entry name" value="alpha/beta-Hydrolases"/>
    <property type="match status" value="1"/>
</dbReference>
<dbReference type="GO" id="GO:0008239">
    <property type="term" value="F:dipeptidyl-peptidase activity"/>
    <property type="evidence" value="ECO:0007669"/>
    <property type="project" value="TreeGrafter"/>
</dbReference>
<evidence type="ECO:0000256" key="4">
    <source>
        <dbReference type="ARBA" id="ARBA00022554"/>
    </source>
</evidence>
<evidence type="ECO:0000256" key="7">
    <source>
        <dbReference type="ARBA" id="ARBA00022801"/>
    </source>
</evidence>
<feature type="domain" description="Peptidase S9 prolyl oligopeptidase catalytic" evidence="15">
    <location>
        <begin position="662"/>
        <end position="861"/>
    </location>
</feature>
<dbReference type="GO" id="GO:0004252">
    <property type="term" value="F:serine-type endopeptidase activity"/>
    <property type="evidence" value="ECO:0007669"/>
    <property type="project" value="InterPro"/>
</dbReference>
<keyword evidence="7" id="KW-0378">Hydrolase</keyword>
<feature type="domain" description="Dipeptidylpeptidase IV N-terminal" evidence="16">
    <location>
        <begin position="192"/>
        <end position="577"/>
    </location>
</feature>
<evidence type="ECO:0000313" key="18">
    <source>
        <dbReference type="Proteomes" id="UP001182556"/>
    </source>
</evidence>
<keyword evidence="12" id="KW-0325">Glycoprotein</keyword>
<evidence type="ECO:0000259" key="16">
    <source>
        <dbReference type="Pfam" id="PF00930"/>
    </source>
</evidence>
<proteinExistence type="inferred from homology"/>
<dbReference type="Proteomes" id="UP001182556">
    <property type="component" value="Unassembled WGS sequence"/>
</dbReference>
<keyword evidence="5" id="KW-0645">Protease</keyword>
<keyword evidence="4" id="KW-0926">Vacuole</keyword>
<dbReference type="Pfam" id="PF00326">
    <property type="entry name" value="Peptidase_S9"/>
    <property type="match status" value="1"/>
</dbReference>
<evidence type="ECO:0000256" key="1">
    <source>
        <dbReference type="ARBA" id="ARBA00004576"/>
    </source>
</evidence>
<keyword evidence="11 14" id="KW-0472">Membrane</keyword>
<dbReference type="InterPro" id="IPR002469">
    <property type="entry name" value="Peptidase_S9B_N"/>
</dbReference>
<keyword evidence="9" id="KW-0735">Signal-anchor</keyword>
<feature type="transmembrane region" description="Helical" evidence="14">
    <location>
        <begin position="83"/>
        <end position="105"/>
    </location>
</feature>
<evidence type="ECO:0000256" key="6">
    <source>
        <dbReference type="ARBA" id="ARBA00022692"/>
    </source>
</evidence>
<reference evidence="17" key="1">
    <citation type="submission" date="2023-02" db="EMBL/GenBank/DDBJ databases">
        <title>Identification and recombinant expression of a fungal hydrolase from Papiliotrema laurentii that hydrolyzes apple cutin and clears colloidal polyester polyurethane.</title>
        <authorList>
            <consortium name="DOE Joint Genome Institute"/>
            <person name="Roman V.A."/>
            <person name="Bojanowski C."/>
            <person name="Crable B.R."/>
            <person name="Wagner D.N."/>
            <person name="Hung C.S."/>
            <person name="Nadeau L.J."/>
            <person name="Schratz L."/>
            <person name="Haridas S."/>
            <person name="Pangilinan J."/>
            <person name="Lipzen A."/>
            <person name="Na H."/>
            <person name="Yan M."/>
            <person name="Ng V."/>
            <person name="Grigoriev I.V."/>
            <person name="Spatafora J.W."/>
            <person name="Barlow D."/>
            <person name="Biffinger J."/>
            <person name="Kelley-Loughnane N."/>
            <person name="Varaljay V.A."/>
            <person name="Crookes-Goodson W.J."/>
        </authorList>
    </citation>
    <scope>NUCLEOTIDE SEQUENCE</scope>
    <source>
        <strain evidence="17">5307AH</strain>
    </source>
</reference>
<dbReference type="PROSITE" id="PS00708">
    <property type="entry name" value="PRO_ENDOPEP_SER"/>
    <property type="match status" value="1"/>
</dbReference>
<dbReference type="Gene3D" id="3.40.50.1820">
    <property type="entry name" value="alpha/beta hydrolase"/>
    <property type="match status" value="1"/>
</dbReference>
<dbReference type="PANTHER" id="PTHR11731:SF200">
    <property type="entry name" value="DIPEPTIDYL PEPTIDASE 10, ISOFORM B"/>
    <property type="match status" value="1"/>
</dbReference>
<dbReference type="InterPro" id="IPR050278">
    <property type="entry name" value="Serine_Prot_S9B/DPPIV"/>
</dbReference>
<evidence type="ECO:0000256" key="10">
    <source>
        <dbReference type="ARBA" id="ARBA00022989"/>
    </source>
</evidence>
<evidence type="ECO:0000256" key="13">
    <source>
        <dbReference type="SAM" id="MobiDB-lite"/>
    </source>
</evidence>
<name>A0AAD9D0P4_PAPLA</name>
<evidence type="ECO:0000256" key="2">
    <source>
        <dbReference type="ARBA" id="ARBA00006150"/>
    </source>
</evidence>
<keyword evidence="18" id="KW-1185">Reference proteome</keyword>
<evidence type="ECO:0000256" key="5">
    <source>
        <dbReference type="ARBA" id="ARBA00022670"/>
    </source>
</evidence>
<protein>
    <submittedName>
        <fullName evidence="17">Dipeptidyl-peptidase</fullName>
    </submittedName>
</protein>
<dbReference type="InterPro" id="IPR029058">
    <property type="entry name" value="AB_hydrolase_fold"/>
</dbReference>
<evidence type="ECO:0000256" key="8">
    <source>
        <dbReference type="ARBA" id="ARBA00022825"/>
    </source>
</evidence>
<keyword evidence="6 14" id="KW-0812">Transmembrane</keyword>
<dbReference type="SUPFAM" id="SSF82171">
    <property type="entry name" value="DPP6 N-terminal domain-like"/>
    <property type="match status" value="1"/>
</dbReference>
<evidence type="ECO:0000313" key="17">
    <source>
        <dbReference type="EMBL" id="KAK1922581.1"/>
    </source>
</evidence>
<dbReference type="Gene3D" id="2.140.10.30">
    <property type="entry name" value="Dipeptidylpeptidase IV, N-terminal domain"/>
    <property type="match status" value="1"/>
</dbReference>
<dbReference type="PANTHER" id="PTHR11731">
    <property type="entry name" value="PROTEASE FAMILY S9B,C DIPEPTIDYL-PEPTIDASE IV-RELATED"/>
    <property type="match status" value="1"/>
</dbReference>
<dbReference type="GO" id="GO:0005886">
    <property type="term" value="C:plasma membrane"/>
    <property type="evidence" value="ECO:0007669"/>
    <property type="project" value="TreeGrafter"/>
</dbReference>
<comment type="caution">
    <text evidence="17">The sequence shown here is derived from an EMBL/GenBank/DDBJ whole genome shotgun (WGS) entry which is preliminary data.</text>
</comment>
<evidence type="ECO:0000259" key="15">
    <source>
        <dbReference type="Pfam" id="PF00326"/>
    </source>
</evidence>
<feature type="compositionally biased region" description="Polar residues" evidence="13">
    <location>
        <begin position="1"/>
        <end position="12"/>
    </location>
</feature>
<organism evidence="17 18">
    <name type="scientific">Papiliotrema laurentii</name>
    <name type="common">Cryptococcus laurentii</name>
    <dbReference type="NCBI Taxonomy" id="5418"/>
    <lineage>
        <taxon>Eukaryota</taxon>
        <taxon>Fungi</taxon>
        <taxon>Dikarya</taxon>
        <taxon>Basidiomycota</taxon>
        <taxon>Agaricomycotina</taxon>
        <taxon>Tremellomycetes</taxon>
        <taxon>Tremellales</taxon>
        <taxon>Rhynchogastremaceae</taxon>
        <taxon>Papiliotrema</taxon>
    </lineage>
</organism>
<keyword evidence="3" id="KW-0031">Aminopeptidase</keyword>
<keyword evidence="10 14" id="KW-1133">Transmembrane helix</keyword>
<keyword evidence="8" id="KW-0720">Serine protease</keyword>
<dbReference type="GO" id="GO:0006508">
    <property type="term" value="P:proteolysis"/>
    <property type="evidence" value="ECO:0007669"/>
    <property type="project" value="UniProtKB-KW"/>
</dbReference>
<gene>
    <name evidence="17" type="ORF">DB88DRAFT_495613</name>
</gene>
<feature type="compositionally biased region" description="Basic and acidic residues" evidence="13">
    <location>
        <begin position="37"/>
        <end position="63"/>
    </location>
</feature>
<evidence type="ECO:0000256" key="12">
    <source>
        <dbReference type="ARBA" id="ARBA00023180"/>
    </source>
</evidence>
<evidence type="ECO:0000256" key="14">
    <source>
        <dbReference type="SAM" id="Phobius"/>
    </source>
</evidence>
<dbReference type="FunFam" id="3.40.50.1820:FF:000003">
    <property type="entry name" value="Dipeptidyl peptidase 4"/>
    <property type="match status" value="1"/>
</dbReference>
<evidence type="ECO:0000256" key="3">
    <source>
        <dbReference type="ARBA" id="ARBA00022438"/>
    </source>
</evidence>
<dbReference type="InterPro" id="IPR001375">
    <property type="entry name" value="Peptidase_S9_cat"/>
</dbReference>
<dbReference type="InterPro" id="IPR002471">
    <property type="entry name" value="Pept_S9_AS"/>
</dbReference>
<sequence length="870" mass="97444">MQQYSRLSSDNPGIQLGDVAPHPRPSLSDSDDSDDVIVYRDNLEDEPFAEKDRRFNDEGRMEDGEGYSVESRRLRPARKSRRVLAVLVGIIALAALVGVLAGWGYSAPSYAGKGGNKHITMDHIFNGTFSVDTISIDWVKEAADGTYSVIDSDHNILLKTVHNDTEPRILVEATKVVDDHGDPIHWSAWSLSADMEYVLFQTDFKKQWRHSSHANYYLHRLSDSSTFPVLDPTIPPIITKCIWSPVGHSLAYVSANDLYVIPGNELARGAEAIRITDDGSEVIFNGVPDWVYEEEVVEADFTTWWSPDGNTIAYLRMDEAEVKNYRLQFYNPSDDAFEPHPYTTDLDMKYPKPGTPNPLVTVHTFSLEEYLASRVASRAKQQVTWPGSFEVDNRIISEVNWVSDNGLLIKEVDRAARVGNVVLFKVGERDGTVVRKLGKEGEEGDDGWIDHGQNVRPLKGFGTEGYVDIVPNKGYNHLALFSPLDSSVPVWLTDGEWEVTSIAGVDAAKNLVYFVGANPSIDRHVYSTTLPAADAVDNHEPAFSAMTNTAAPGYFDVSFSPRAGYYLLSYRGPDVPYQRLIEASEGGVDELVQSNDRLNATLSEFMRPLISRTTIESDGYTLNMLEILPPGLDTSGRKRYPVLIKVYGGPGSQTVSNRFERDWHAYLACEKKYVIIVVDGRGTGYKGRALRNPVMDNLGHWEVVDQVKAAAELTKRTYIDSSRVGIWGWSYGGYMALKTLEADSGVFTLGMAVAPVTNWLYYDSVYTERYMSTPQQNPDGYVTSAVNNVTAFGKVDFLWAHGSGDDNVHYANTASFIDKLTQKHVRGWRFRMFTDSNHNINNRESYRELHEWMTAFLEEKWGRGGTVRHG</sequence>
<dbReference type="EMBL" id="JAODAN010000008">
    <property type="protein sequence ID" value="KAK1922581.1"/>
    <property type="molecule type" value="Genomic_DNA"/>
</dbReference>
<dbReference type="Pfam" id="PF00930">
    <property type="entry name" value="DPPIV_N"/>
    <property type="match status" value="1"/>
</dbReference>
<feature type="region of interest" description="Disordered" evidence="13">
    <location>
        <begin position="1"/>
        <end position="72"/>
    </location>
</feature>